<keyword evidence="10" id="KW-0206">Cytoskeleton</keyword>
<feature type="region of interest" description="Disordered" evidence="12">
    <location>
        <begin position="572"/>
        <end position="662"/>
    </location>
</feature>
<feature type="region of interest" description="Disordered" evidence="12">
    <location>
        <begin position="945"/>
        <end position="979"/>
    </location>
</feature>
<dbReference type="GO" id="GO:0000139">
    <property type="term" value="C:Golgi membrane"/>
    <property type="evidence" value="ECO:0007669"/>
    <property type="project" value="UniProtKB-SubCell"/>
</dbReference>
<evidence type="ECO:0000256" key="11">
    <source>
        <dbReference type="ARBA" id="ARBA00023329"/>
    </source>
</evidence>
<dbReference type="InterPro" id="IPR001605">
    <property type="entry name" value="PH_dom-spectrin-type"/>
</dbReference>
<dbReference type="InterPro" id="IPR000198">
    <property type="entry name" value="RhoGAP_dom"/>
</dbReference>
<feature type="compositionally biased region" description="Polar residues" evidence="12">
    <location>
        <begin position="470"/>
        <end position="486"/>
    </location>
</feature>
<feature type="region of interest" description="Disordered" evidence="12">
    <location>
        <begin position="804"/>
        <end position="832"/>
    </location>
</feature>
<feature type="region of interest" description="Disordered" evidence="12">
    <location>
        <begin position="2022"/>
        <end position="2091"/>
    </location>
</feature>
<dbReference type="GO" id="GO:0005096">
    <property type="term" value="F:GTPase activator activity"/>
    <property type="evidence" value="ECO:0007669"/>
    <property type="project" value="UniProtKB-KW"/>
</dbReference>
<feature type="compositionally biased region" description="Basic and acidic residues" evidence="12">
    <location>
        <begin position="1026"/>
        <end position="1042"/>
    </location>
</feature>
<feature type="domain" description="PH" evidence="13">
    <location>
        <begin position="1084"/>
        <end position="1198"/>
    </location>
</feature>
<dbReference type="SMART" id="SM00228">
    <property type="entry name" value="PDZ"/>
    <property type="match status" value="1"/>
</dbReference>
<keyword evidence="6" id="KW-0963">Cytoplasm</keyword>
<dbReference type="PROSITE" id="PS50238">
    <property type="entry name" value="RHOGAP"/>
    <property type="match status" value="1"/>
</dbReference>
<keyword evidence="5" id="KW-0343">GTPase activation</keyword>
<evidence type="ECO:0000256" key="7">
    <source>
        <dbReference type="ARBA" id="ARBA00022949"/>
    </source>
</evidence>
<feature type="compositionally biased region" description="Low complexity" evidence="12">
    <location>
        <begin position="1729"/>
        <end position="1753"/>
    </location>
</feature>
<feature type="compositionally biased region" description="Low complexity" evidence="12">
    <location>
        <begin position="572"/>
        <end position="582"/>
    </location>
</feature>
<dbReference type="Gene3D" id="2.30.29.30">
    <property type="entry name" value="Pleckstrin-homology domain (PH domain)/Phosphotyrosine-binding domain (PTB)"/>
    <property type="match status" value="1"/>
</dbReference>
<feature type="compositionally biased region" description="Polar residues" evidence="12">
    <location>
        <begin position="968"/>
        <end position="979"/>
    </location>
</feature>
<dbReference type="CDD" id="cd01253">
    <property type="entry name" value="PH_ARHGAP21-like"/>
    <property type="match status" value="1"/>
</dbReference>
<dbReference type="PRINTS" id="PR00683">
    <property type="entry name" value="SPECTRINPH"/>
</dbReference>
<feature type="region of interest" description="Disordered" evidence="12">
    <location>
        <begin position="1942"/>
        <end position="1970"/>
    </location>
</feature>
<feature type="region of interest" description="Disordered" evidence="12">
    <location>
        <begin position="510"/>
        <end position="536"/>
    </location>
</feature>
<feature type="compositionally biased region" description="Low complexity" evidence="12">
    <location>
        <begin position="1908"/>
        <end position="1917"/>
    </location>
</feature>
<evidence type="ECO:0000256" key="2">
    <source>
        <dbReference type="ARBA" id="ARBA00004282"/>
    </source>
</evidence>
<evidence type="ECO:0000256" key="5">
    <source>
        <dbReference type="ARBA" id="ARBA00022468"/>
    </source>
</evidence>
<evidence type="ECO:0000256" key="8">
    <source>
        <dbReference type="ARBA" id="ARBA00023034"/>
    </source>
</evidence>
<keyword evidence="11" id="KW-0968">Cytoplasmic vesicle</keyword>
<feature type="region of interest" description="Disordered" evidence="12">
    <location>
        <begin position="1766"/>
        <end position="1927"/>
    </location>
</feature>
<feature type="compositionally biased region" description="Polar residues" evidence="12">
    <location>
        <begin position="1678"/>
        <end position="1711"/>
    </location>
</feature>
<dbReference type="InterPro" id="IPR011993">
    <property type="entry name" value="PH-like_dom_sf"/>
</dbReference>
<dbReference type="Gene3D" id="1.10.555.10">
    <property type="entry name" value="Rho GTPase activation protein"/>
    <property type="match status" value="1"/>
</dbReference>
<feature type="compositionally biased region" description="Low complexity" evidence="12">
    <location>
        <begin position="1873"/>
        <end position="1883"/>
    </location>
</feature>
<feature type="compositionally biased region" description="Basic and acidic residues" evidence="12">
    <location>
        <begin position="1843"/>
        <end position="1861"/>
    </location>
</feature>
<evidence type="ECO:0000256" key="12">
    <source>
        <dbReference type="SAM" id="MobiDB-lite"/>
    </source>
</evidence>
<dbReference type="PANTHER" id="PTHR23175:SF16">
    <property type="entry name" value="RHO GTPASE-ACTIVATING PROTEIN 21"/>
    <property type="match status" value="1"/>
</dbReference>
<feature type="compositionally biased region" description="Basic and acidic residues" evidence="12">
    <location>
        <begin position="1062"/>
        <end position="1078"/>
    </location>
</feature>
<evidence type="ECO:0008006" key="18">
    <source>
        <dbReference type="Google" id="ProtNLM"/>
    </source>
</evidence>
<feature type="compositionally biased region" description="Basic and acidic residues" evidence="12">
    <location>
        <begin position="1787"/>
        <end position="1797"/>
    </location>
</feature>
<dbReference type="SUPFAM" id="SSF48350">
    <property type="entry name" value="GTPase activation domain, GAP"/>
    <property type="match status" value="1"/>
</dbReference>
<dbReference type="Pfam" id="PF15410">
    <property type="entry name" value="PH_9"/>
    <property type="match status" value="1"/>
</dbReference>
<evidence type="ECO:0000259" key="13">
    <source>
        <dbReference type="PROSITE" id="PS50003"/>
    </source>
</evidence>
<feature type="region of interest" description="Disordered" evidence="12">
    <location>
        <begin position="1017"/>
        <end position="1042"/>
    </location>
</feature>
<dbReference type="InterPro" id="IPR008936">
    <property type="entry name" value="Rho_GTPase_activation_prot"/>
</dbReference>
<reference evidence="16 17" key="1">
    <citation type="journal article" date="2024" name="Genome Biol. Evol.">
        <title>Chromosome-level genome assembly of the viviparous eelpout Zoarces viviparus.</title>
        <authorList>
            <person name="Fuhrmann N."/>
            <person name="Brasseur M.V."/>
            <person name="Bakowski C.E."/>
            <person name="Podsiadlowski L."/>
            <person name="Prost S."/>
            <person name="Krehenwinkel H."/>
            <person name="Mayer C."/>
        </authorList>
    </citation>
    <scope>NUCLEOTIDE SEQUENCE [LARGE SCALE GENOMIC DNA]</scope>
    <source>
        <strain evidence="16">NO-MEL_2022_Ind0_liver</strain>
    </source>
</reference>
<proteinExistence type="predicted"/>
<dbReference type="Gene3D" id="1.20.5.220">
    <property type="match status" value="1"/>
</dbReference>
<evidence type="ECO:0000256" key="10">
    <source>
        <dbReference type="ARBA" id="ARBA00023212"/>
    </source>
</evidence>
<feature type="region of interest" description="Disordered" evidence="12">
    <location>
        <begin position="95"/>
        <end position="123"/>
    </location>
</feature>
<dbReference type="CDD" id="cd04395">
    <property type="entry name" value="RhoGAP_ARHGAP21"/>
    <property type="match status" value="1"/>
</dbReference>
<feature type="domain" description="Rho-GAP" evidence="15">
    <location>
        <begin position="1309"/>
        <end position="1502"/>
    </location>
</feature>
<sequence>MLAQRNGLPPGCQPVPLKDLDVDAEGCCALTPCPSSGACPWARLAGVDGCLSEPYCLWFQLLARAYWGEVELGLTSPNRSVSWARLREASRKNCVRSRAKQKDGRDQSEASAVASLGAEEEPFSWPGPKTLHLRRTSQGFGFTLRHFIVYPPESAVHNSLKDEDNGSRGEAAGHDVVLHFAVSSAKASAFLRASGIPLTSAARHECRTGRSAASEAFVNCFLSVRRIATHSTRRQRNRLEPMDTIFVKQVKEGGPAHGAGLCTGDRIVKVNGESIIGKTYSQVIALIQNSDASLELCVMPKDEDILQLFSRDITALAYSQDAYLKGNDAYSGNAQNIPEPPPICYPRIEVKAAGMAQTSEPAAVSETPPGPAQGPGRRGGAAEKSYRVEIPVPPSPPPQQTSKSQTVVCVCSENVRTAAMLPDPVDRESRVSRAGPSHRTEENRYSPSGDSGSARPRPLIPSVPGGAQLQYPSSCSTESPVYSPSSRPGPIYPDTLSPAVRATAASPDRFSTAISPSANHYSPSPTTPSISPHQNIDWKNYTTYKDYIDAKRLHTYGCRTIQERLDSLRAAANSSSAYAQQRTPPPPSTSQRGALGSQHRRRSTSNDRGVDASSKGAAVSPLRSVSQERLGGGATPIRNWPRSASEDALPFSSPTGVPEPRARSCDYLGQQPGEALAVFADRVVLEDRLMLCRGEDARASRQGAGLRALPHLNRSLTGQEGSGLSNSAPVFTKFTTDSVPTSRTDGVIMRPSRLPVKNAISDPSPALSSSRTTDPLKDQRANIVGNHLGYSSPLHLQLRGRSDSLKMESRSDTGLAARSSSCSGNSSKLPLQRQSVVVAASSSGSSTTNGAVTQKPKVRDISNSTSALVRTNGGLAEGVEGPDATVVVLRRDKNSGAPHIRPPSYVLAVNDKSPPLVKAGSVDGAMCWTSNDSFREMHLRRLGDTRHKSGSNNLDDSLDSIPFIDEPSSPSTDQDSTHIPASAVISGTPVIITTIPPSPTSLSPLIRRHLSHDQDSLRLTVIESDSGGKTERSKSYDEGLDNYRGEGIERSLVPGLKNLRKAGGDRSSEDSGSRRDSSSDVFCDATKEGLLHFKQLNTEKSKRVGGGMRPWKQMYAVLRGRYLCLYKDRKEGQAHANCQAVDEPLPISIKACLIDISYSDTKRKNVLRLTTSDCEYLFQAEDREDMLAWIRVIQENGNLDEENAAFTSHDLISRKIKEYNTLMSPTGSKAESSPKTSRQSLSIRQTLLGGKGESKATSPLAPKAEQEKKNAHKDDTSPPKDKGTWRKGIPGLMRKPFERKPSPGVTFGVRLDDCPPALTNKFVPLIVEVCCKLVEERGLDYTGIYRVPGNNAAISNMQEELNNKGMNDIDVQDDKWRDLNVISSLLKSFFRKLPEPLFTNDKYADFIDANRTEDPVERLKVLKRLLHELPDHHYETLKFLSAHLKTVADNSEKNKMEPRNLAIVFGPTLVRTTEDNMTHMVTHMPDQYRIVEALIQNYHWFFTEDGNGDPVTITREQSAVESQPIPNIDHLLTNIGRTNTSQGEVSDSPTSDSAKSKGSWGSGKDRELLVSSIFAAASRKRKKSKEKPQPSSSDDDLDAVFLKKEIPVQKPNHHGLQTEAQSDTRPGPSAKQPVRAEERKENGRTVEVTPKAKREHRNSLFLKEKTPPRHPSPSPSPNISVYQAQAKSSLSDPPSQLDENTSDLGTMSSGASVPRSRPKKWTGASPDLPAGACVGPAAGPGASAGAEVSSITSDYSTTSSITFLTGAESSVLSPELQGGEEADDERSELISEGRPMETDSEGDFPVFAPGGGSSQSTPCPDQSLDKTELRGGGAAESGTTPKMEARRLFPSHRMIECDTLSRRWSLRQKTDSESSVEGVSGSTERSEGRSESSTRLSRVLEVMKKGRSTSSLSSSSRSESERPEPAWHLKITERLKFRLRSSADDMFTQKNRAPDGRGKKKNIRRRHTMGGQRDFAELAVINDWREQGGVDQTADLSALDRLKPRCSSQDFSIRDWIPRERCRGSDSSVEVAPTAVAEEGHPEAQDVAPERPSPSASPGAQPLAGEQVNGSGLQGKNKAGLGADAHPHKLSGAQVVRSRFYQYL</sequence>
<dbReference type="GO" id="GO:0007165">
    <property type="term" value="P:signal transduction"/>
    <property type="evidence" value="ECO:0007669"/>
    <property type="project" value="InterPro"/>
</dbReference>
<dbReference type="InterPro" id="IPR036034">
    <property type="entry name" value="PDZ_sf"/>
</dbReference>
<protein>
    <recommendedName>
        <fullName evidence="18">Rho GTPase-activating protein 21</fullName>
    </recommendedName>
</protein>
<keyword evidence="8" id="KW-0333">Golgi apparatus</keyword>
<dbReference type="Gene3D" id="2.30.42.10">
    <property type="match status" value="2"/>
</dbReference>
<dbReference type="GO" id="GO:0030659">
    <property type="term" value="C:cytoplasmic vesicle membrane"/>
    <property type="evidence" value="ECO:0007669"/>
    <property type="project" value="UniProtKB-SubCell"/>
</dbReference>
<feature type="region of interest" description="Disordered" evidence="12">
    <location>
        <begin position="1538"/>
        <end position="1563"/>
    </location>
</feature>
<feature type="region of interest" description="Disordered" evidence="12">
    <location>
        <begin position="1055"/>
        <end position="1080"/>
    </location>
</feature>
<dbReference type="Pfam" id="PF00620">
    <property type="entry name" value="RhoGAP"/>
    <property type="match status" value="1"/>
</dbReference>
<evidence type="ECO:0000313" key="16">
    <source>
        <dbReference type="EMBL" id="KAK9527509.1"/>
    </source>
</evidence>
<organism evidence="16 17">
    <name type="scientific">Zoarces viviparus</name>
    <name type="common">Viviparous eelpout</name>
    <name type="synonym">Blennius viviparus</name>
    <dbReference type="NCBI Taxonomy" id="48416"/>
    <lineage>
        <taxon>Eukaryota</taxon>
        <taxon>Metazoa</taxon>
        <taxon>Chordata</taxon>
        <taxon>Craniata</taxon>
        <taxon>Vertebrata</taxon>
        <taxon>Euteleostomi</taxon>
        <taxon>Actinopterygii</taxon>
        <taxon>Neopterygii</taxon>
        <taxon>Teleostei</taxon>
        <taxon>Neoteleostei</taxon>
        <taxon>Acanthomorphata</taxon>
        <taxon>Eupercaria</taxon>
        <taxon>Perciformes</taxon>
        <taxon>Cottioidei</taxon>
        <taxon>Zoarcales</taxon>
        <taxon>Zoarcidae</taxon>
        <taxon>Zoarcinae</taxon>
        <taxon>Zoarces</taxon>
    </lineage>
</organism>
<feature type="region of interest" description="Disordered" evidence="12">
    <location>
        <begin position="355"/>
        <end position="383"/>
    </location>
</feature>
<feature type="region of interest" description="Disordered" evidence="12">
    <location>
        <begin position="1246"/>
        <end position="1300"/>
    </location>
</feature>
<dbReference type="Proteomes" id="UP001488805">
    <property type="component" value="Unassembled WGS sequence"/>
</dbReference>
<dbReference type="InterPro" id="IPR041681">
    <property type="entry name" value="PH_9"/>
</dbReference>
<dbReference type="SMART" id="SM00233">
    <property type="entry name" value="PH"/>
    <property type="match status" value="1"/>
</dbReference>
<evidence type="ECO:0000259" key="14">
    <source>
        <dbReference type="PROSITE" id="PS50106"/>
    </source>
</evidence>
<evidence type="ECO:0000256" key="3">
    <source>
        <dbReference type="ARBA" id="ARBA00004284"/>
    </source>
</evidence>
<gene>
    <name evidence="16" type="ORF">VZT92_014066</name>
</gene>
<feature type="region of interest" description="Disordered" evidence="12">
    <location>
        <begin position="1577"/>
        <end position="1753"/>
    </location>
</feature>
<dbReference type="SMART" id="SM00324">
    <property type="entry name" value="RhoGAP"/>
    <property type="match status" value="1"/>
</dbReference>
<keyword evidence="7" id="KW-0965">Cell junction</keyword>
<dbReference type="FunFam" id="1.10.555.10:FF:000014">
    <property type="entry name" value="Rho GTPase activating protein 21"/>
    <property type="match status" value="1"/>
</dbReference>
<dbReference type="PANTHER" id="PTHR23175">
    <property type="entry name" value="PDZ DOMAIN-CONTAINING PROTEIN"/>
    <property type="match status" value="1"/>
</dbReference>
<dbReference type="GO" id="GO:0005856">
    <property type="term" value="C:cytoskeleton"/>
    <property type="evidence" value="ECO:0007669"/>
    <property type="project" value="UniProtKB-SubCell"/>
</dbReference>
<evidence type="ECO:0000313" key="17">
    <source>
        <dbReference type="Proteomes" id="UP001488805"/>
    </source>
</evidence>
<evidence type="ECO:0000256" key="4">
    <source>
        <dbReference type="ARBA" id="ARBA00004395"/>
    </source>
</evidence>
<feature type="region of interest" description="Disordered" evidence="12">
    <location>
        <begin position="752"/>
        <end position="776"/>
    </location>
</feature>
<dbReference type="GO" id="GO:0070161">
    <property type="term" value="C:anchoring junction"/>
    <property type="evidence" value="ECO:0007669"/>
    <property type="project" value="UniProtKB-SubCell"/>
</dbReference>
<feature type="domain" description="PDZ" evidence="14">
    <location>
        <begin position="245"/>
        <end position="302"/>
    </location>
</feature>
<evidence type="ECO:0000256" key="9">
    <source>
        <dbReference type="ARBA" id="ARBA00023136"/>
    </source>
</evidence>
<name>A0AAW1EYN8_ZOAVI</name>
<feature type="compositionally biased region" description="Basic and acidic residues" evidence="12">
    <location>
        <begin position="1634"/>
        <end position="1644"/>
    </location>
</feature>
<keyword evidence="9" id="KW-0472">Membrane</keyword>
<dbReference type="GO" id="GO:0005543">
    <property type="term" value="F:phospholipid binding"/>
    <property type="evidence" value="ECO:0007669"/>
    <property type="project" value="InterPro"/>
</dbReference>
<evidence type="ECO:0000256" key="6">
    <source>
        <dbReference type="ARBA" id="ARBA00022490"/>
    </source>
</evidence>
<feature type="compositionally biased region" description="Basic and acidic residues" evidence="12">
    <location>
        <begin position="1918"/>
        <end position="1927"/>
    </location>
</feature>
<accession>A0AAW1EYN8</accession>
<dbReference type="InterPro" id="IPR041489">
    <property type="entry name" value="PDZ_6"/>
</dbReference>
<dbReference type="EMBL" id="JBCEZU010000112">
    <property type="protein sequence ID" value="KAK9527509.1"/>
    <property type="molecule type" value="Genomic_DNA"/>
</dbReference>
<dbReference type="InterPro" id="IPR001849">
    <property type="entry name" value="PH_domain"/>
</dbReference>
<dbReference type="PROSITE" id="PS50003">
    <property type="entry name" value="PH_DOMAIN"/>
    <property type="match status" value="1"/>
</dbReference>
<keyword evidence="17" id="KW-1185">Reference proteome</keyword>
<dbReference type="SUPFAM" id="SSF50729">
    <property type="entry name" value="PH domain-like"/>
    <property type="match status" value="1"/>
</dbReference>
<dbReference type="InterPro" id="IPR001478">
    <property type="entry name" value="PDZ"/>
</dbReference>
<dbReference type="Pfam" id="PF17820">
    <property type="entry name" value="PDZ_6"/>
    <property type="match status" value="1"/>
</dbReference>
<dbReference type="SUPFAM" id="SSF50156">
    <property type="entry name" value="PDZ domain-like"/>
    <property type="match status" value="1"/>
</dbReference>
<comment type="subcellular location">
    <subcellularLocation>
        <location evidence="2">Cell junction</location>
    </subcellularLocation>
    <subcellularLocation>
        <location evidence="1">Cytoplasm</location>
        <location evidence="1">Cytoskeleton</location>
    </subcellularLocation>
    <subcellularLocation>
        <location evidence="3">Cytoplasmic vesicle membrane</location>
        <topology evidence="3">Peripheral membrane protein</topology>
    </subcellularLocation>
    <subcellularLocation>
        <location evidence="4">Golgi apparatus membrane</location>
        <topology evidence="4">Peripheral membrane protein</topology>
    </subcellularLocation>
</comment>
<feature type="compositionally biased region" description="Basic residues" evidence="12">
    <location>
        <begin position="1958"/>
        <end position="1968"/>
    </location>
</feature>
<dbReference type="PROSITE" id="PS50106">
    <property type="entry name" value="PDZ"/>
    <property type="match status" value="1"/>
</dbReference>
<feature type="region of interest" description="Disordered" evidence="12">
    <location>
        <begin position="420"/>
        <end position="497"/>
    </location>
</feature>
<comment type="caution">
    <text evidence="16">The sequence shown here is derived from an EMBL/GenBank/DDBJ whole genome shotgun (WGS) entry which is preliminary data.</text>
</comment>
<evidence type="ECO:0000256" key="1">
    <source>
        <dbReference type="ARBA" id="ARBA00004245"/>
    </source>
</evidence>
<feature type="compositionally biased region" description="Low complexity" evidence="12">
    <location>
        <begin position="522"/>
        <end position="532"/>
    </location>
</feature>
<feature type="compositionally biased region" description="Basic and acidic residues" evidence="12">
    <location>
        <begin position="1264"/>
        <end position="1284"/>
    </location>
</feature>
<feature type="compositionally biased region" description="Polar residues" evidence="12">
    <location>
        <begin position="512"/>
        <end position="521"/>
    </location>
</feature>
<feature type="compositionally biased region" description="Polar residues" evidence="12">
    <location>
        <begin position="1538"/>
        <end position="1550"/>
    </location>
</feature>
<evidence type="ECO:0000259" key="15">
    <source>
        <dbReference type="PROSITE" id="PS50238"/>
    </source>
</evidence>